<feature type="region of interest" description="Disordered" evidence="1">
    <location>
        <begin position="1"/>
        <end position="54"/>
    </location>
</feature>
<evidence type="ECO:0000313" key="3">
    <source>
        <dbReference type="EMBL" id="PAV19266.1"/>
    </source>
</evidence>
<evidence type="ECO:0000313" key="4">
    <source>
        <dbReference type="Proteomes" id="UP000217199"/>
    </source>
</evidence>
<dbReference type="AlphaFoldDB" id="A0A286UI18"/>
<dbReference type="EMBL" id="NBII01000004">
    <property type="protein sequence ID" value="PAV19266.1"/>
    <property type="molecule type" value="Genomic_DNA"/>
</dbReference>
<feature type="transmembrane region" description="Helical" evidence="2">
    <location>
        <begin position="59"/>
        <end position="78"/>
    </location>
</feature>
<reference evidence="3 4" key="1">
    <citation type="journal article" date="2017" name="Mol. Ecol.">
        <title>Comparative and population genomic landscape of Phellinus noxius: A hypervariable fungus causing root rot in trees.</title>
        <authorList>
            <person name="Chung C.L."/>
            <person name="Lee T.J."/>
            <person name="Akiba M."/>
            <person name="Lee H.H."/>
            <person name="Kuo T.H."/>
            <person name="Liu D."/>
            <person name="Ke H.M."/>
            <person name="Yokoi T."/>
            <person name="Roa M.B."/>
            <person name="Lu M.J."/>
            <person name="Chang Y.Y."/>
            <person name="Ann P.J."/>
            <person name="Tsai J.N."/>
            <person name="Chen C.Y."/>
            <person name="Tzean S.S."/>
            <person name="Ota Y."/>
            <person name="Hattori T."/>
            <person name="Sahashi N."/>
            <person name="Liou R.F."/>
            <person name="Kikuchi T."/>
            <person name="Tsai I.J."/>
        </authorList>
    </citation>
    <scope>NUCLEOTIDE SEQUENCE [LARGE SCALE GENOMIC DNA]</scope>
    <source>
        <strain evidence="3 4">FFPRI411160</strain>
    </source>
</reference>
<keyword evidence="2" id="KW-1133">Transmembrane helix</keyword>
<comment type="caution">
    <text evidence="3">The sequence shown here is derived from an EMBL/GenBank/DDBJ whole genome shotgun (WGS) entry which is preliminary data.</text>
</comment>
<dbReference type="OrthoDB" id="2538110at2759"/>
<dbReference type="Proteomes" id="UP000217199">
    <property type="component" value="Unassembled WGS sequence"/>
</dbReference>
<sequence>MSEDVAMRLLDTQSNNDNLASTIADETQNSEPKDDDDDENLEEDADTEERSTSSRWRRMRTLVILIAALWLAFVMFRLTGNKKTKVIYANRYSEDYRFRPAASPIVTEQLADGRTRIRGAEPTEYLTSL</sequence>
<dbReference type="InParanoid" id="A0A286UI18"/>
<feature type="compositionally biased region" description="Acidic residues" evidence="1">
    <location>
        <begin position="33"/>
        <end position="47"/>
    </location>
</feature>
<keyword evidence="2" id="KW-0472">Membrane</keyword>
<dbReference type="STRING" id="2282107.A0A286UI18"/>
<evidence type="ECO:0000256" key="1">
    <source>
        <dbReference type="SAM" id="MobiDB-lite"/>
    </source>
</evidence>
<gene>
    <name evidence="3" type="ORF">PNOK_0419900</name>
</gene>
<keyword evidence="2" id="KW-0812">Transmembrane</keyword>
<name>A0A286UI18_9AGAM</name>
<organism evidence="3 4">
    <name type="scientific">Pyrrhoderma noxium</name>
    <dbReference type="NCBI Taxonomy" id="2282107"/>
    <lineage>
        <taxon>Eukaryota</taxon>
        <taxon>Fungi</taxon>
        <taxon>Dikarya</taxon>
        <taxon>Basidiomycota</taxon>
        <taxon>Agaricomycotina</taxon>
        <taxon>Agaricomycetes</taxon>
        <taxon>Hymenochaetales</taxon>
        <taxon>Hymenochaetaceae</taxon>
        <taxon>Pyrrhoderma</taxon>
    </lineage>
</organism>
<evidence type="ECO:0000256" key="2">
    <source>
        <dbReference type="SAM" id="Phobius"/>
    </source>
</evidence>
<accession>A0A286UI18</accession>
<protein>
    <submittedName>
        <fullName evidence="3">Ribosome biosis</fullName>
    </submittedName>
</protein>
<feature type="compositionally biased region" description="Polar residues" evidence="1">
    <location>
        <begin position="11"/>
        <end position="30"/>
    </location>
</feature>
<proteinExistence type="predicted"/>
<keyword evidence="4" id="KW-1185">Reference proteome</keyword>